<accession>A0A927H5E9</accession>
<gene>
    <name evidence="2" type="ORF">IDH41_09840</name>
</gene>
<keyword evidence="3" id="KW-1185">Reference proteome</keyword>
<dbReference type="InterPro" id="IPR030395">
    <property type="entry name" value="GP_PDE_dom"/>
</dbReference>
<dbReference type="CDD" id="cd08565">
    <property type="entry name" value="GDPD_pAtGDE_like"/>
    <property type="match status" value="1"/>
</dbReference>
<evidence type="ECO:0000313" key="3">
    <source>
        <dbReference type="Proteomes" id="UP000632125"/>
    </source>
</evidence>
<evidence type="ECO:0000259" key="1">
    <source>
        <dbReference type="PROSITE" id="PS51704"/>
    </source>
</evidence>
<name>A0A927H5E9_9BACL</name>
<dbReference type="AlphaFoldDB" id="A0A927H5E9"/>
<protein>
    <submittedName>
        <fullName evidence="2">Glycerophosphodiester phosphodiesterase</fullName>
    </submittedName>
</protein>
<dbReference type="Proteomes" id="UP000632125">
    <property type="component" value="Unassembled WGS sequence"/>
</dbReference>
<organism evidence="2 3">
    <name type="scientific">Paenibacillus arenilitoris</name>
    <dbReference type="NCBI Taxonomy" id="2772299"/>
    <lineage>
        <taxon>Bacteria</taxon>
        <taxon>Bacillati</taxon>
        <taxon>Bacillota</taxon>
        <taxon>Bacilli</taxon>
        <taxon>Bacillales</taxon>
        <taxon>Paenibacillaceae</taxon>
        <taxon>Paenibacillus</taxon>
    </lineage>
</organism>
<dbReference type="Pfam" id="PF03009">
    <property type="entry name" value="GDPD"/>
    <property type="match status" value="1"/>
</dbReference>
<dbReference type="InterPro" id="IPR017946">
    <property type="entry name" value="PLC-like_Pdiesterase_TIM-brl"/>
</dbReference>
<dbReference type="EMBL" id="JACXIY010000012">
    <property type="protein sequence ID" value="MBD2868880.1"/>
    <property type="molecule type" value="Genomic_DNA"/>
</dbReference>
<dbReference type="SUPFAM" id="SSF51695">
    <property type="entry name" value="PLC-like phosphodiesterases"/>
    <property type="match status" value="1"/>
</dbReference>
<sequence>MIERLQDNPSIIVAGHRGYKSDYPENTLLSFRQALEAGADMIEFDLRLSKDGVLMVIHDETVDRTTNGFGKVGDLTLEELKRLDAGGWFGPVFEGLKIPTFAELCALLEAYPDVLLNVELKRSADAKDAVDKAVSMLAERGFLSRSVFTCFDAAIIAHLHDAHGVKTQGFKEEVMSNFASGEGGTYSKMWAIGIEMSLLTPQVVKRYRDMGLQVWSYCPDDRQQVLYSLGCGATLMTCNDIAPALEVRRQLQSSE</sequence>
<dbReference type="RefSeq" id="WP_190860522.1">
    <property type="nucleotide sequence ID" value="NZ_JACXIY010000012.1"/>
</dbReference>
<dbReference type="PROSITE" id="PS51704">
    <property type="entry name" value="GP_PDE"/>
    <property type="match status" value="1"/>
</dbReference>
<evidence type="ECO:0000313" key="2">
    <source>
        <dbReference type="EMBL" id="MBD2868880.1"/>
    </source>
</evidence>
<dbReference type="PANTHER" id="PTHR46211">
    <property type="entry name" value="GLYCEROPHOSPHORYL DIESTER PHOSPHODIESTERASE"/>
    <property type="match status" value="1"/>
</dbReference>
<proteinExistence type="predicted"/>
<dbReference type="PANTHER" id="PTHR46211:SF14">
    <property type="entry name" value="GLYCEROPHOSPHODIESTER PHOSPHODIESTERASE"/>
    <property type="match status" value="1"/>
</dbReference>
<dbReference type="GO" id="GO:0008081">
    <property type="term" value="F:phosphoric diester hydrolase activity"/>
    <property type="evidence" value="ECO:0007669"/>
    <property type="project" value="InterPro"/>
</dbReference>
<reference evidence="2" key="1">
    <citation type="submission" date="2020-09" db="EMBL/GenBank/DDBJ databases">
        <title>A novel bacterium of genus Paenibacillus, isolated from South China Sea.</title>
        <authorList>
            <person name="Huang H."/>
            <person name="Mo K."/>
            <person name="Hu Y."/>
        </authorList>
    </citation>
    <scope>NUCLEOTIDE SEQUENCE</scope>
    <source>
        <strain evidence="2">IB182493</strain>
    </source>
</reference>
<comment type="caution">
    <text evidence="2">The sequence shown here is derived from an EMBL/GenBank/DDBJ whole genome shotgun (WGS) entry which is preliminary data.</text>
</comment>
<dbReference type="Gene3D" id="3.20.20.190">
    <property type="entry name" value="Phosphatidylinositol (PI) phosphodiesterase"/>
    <property type="match status" value="1"/>
</dbReference>
<dbReference type="GO" id="GO:0006629">
    <property type="term" value="P:lipid metabolic process"/>
    <property type="evidence" value="ECO:0007669"/>
    <property type="project" value="InterPro"/>
</dbReference>
<feature type="domain" description="GP-PDE" evidence="1">
    <location>
        <begin position="11"/>
        <end position="248"/>
    </location>
</feature>